<evidence type="ECO:0000313" key="1">
    <source>
        <dbReference type="EMBL" id="EFC05621.1"/>
    </source>
</evidence>
<dbReference type="EMBL" id="ADFR01000009">
    <property type="protein sequence ID" value="EFC05621.1"/>
    <property type="molecule type" value="Genomic_DNA"/>
</dbReference>
<keyword evidence="2" id="KW-1185">Reference proteome</keyword>
<sequence length="197" mass="22710">MDTLIGIESIPVPAKDYNTGNDLKDAIWYVLQRKATEHKRNGNLDLAIACLRKSNELSDYENEPLLSEKEYLRLPKYIALSGKKELAKLEKDKIYVRHPEFRDHRLINLRYISKQITNSIKYKNDLVKVATYGDCPKCKRLKGKIYSLSGKSKKFPLIPPEIFIDGGHNENCNISIYSYYPGLENDDEGDPRDNSVR</sequence>
<dbReference type="Proteomes" id="UP000005017">
    <property type="component" value="Unassembled WGS sequence"/>
</dbReference>
<dbReference type="eggNOG" id="ENOG5033PBS">
    <property type="taxonomic scope" value="Bacteria"/>
</dbReference>
<reference evidence="2" key="1">
    <citation type="submission" date="2009-12" db="EMBL/GenBank/DDBJ databases">
        <title>Sequence of Clostridiales genomosp. BVAB3 str. UPII9-5.</title>
        <authorList>
            <person name="Madupu R."/>
            <person name="Durkin A.S."/>
            <person name="Torralba M."/>
            <person name="Methe B."/>
            <person name="Sutton G.G."/>
            <person name="Strausberg R.L."/>
            <person name="Nelson K.E."/>
        </authorList>
    </citation>
    <scope>NUCLEOTIDE SEQUENCE [LARGE SCALE GENOMIC DNA]</scope>
    <source>
        <strain evidence="2">W1219</strain>
    </source>
</reference>
<name>D2MPK9_9FIRM</name>
<comment type="caution">
    <text evidence="1">The sequence shown here is derived from an EMBL/GenBank/DDBJ whole genome shotgun (WGS) entry which is preliminary data.</text>
</comment>
<proteinExistence type="predicted"/>
<dbReference type="STRING" id="679192.HMPREF9013_1325"/>
<evidence type="ECO:0000313" key="2">
    <source>
        <dbReference type="Proteomes" id="UP000005017"/>
    </source>
</evidence>
<dbReference type="OrthoDB" id="9765386at2"/>
<dbReference type="RefSeq" id="WP_006627322.1">
    <property type="nucleotide sequence ID" value="NZ_ADFR01000009.1"/>
</dbReference>
<organism evidence="1 2">
    <name type="scientific">Bulleidia extructa W1219</name>
    <dbReference type="NCBI Taxonomy" id="679192"/>
    <lineage>
        <taxon>Bacteria</taxon>
        <taxon>Bacillati</taxon>
        <taxon>Bacillota</taxon>
        <taxon>Erysipelotrichia</taxon>
        <taxon>Erysipelotrichales</taxon>
        <taxon>Erysipelotrichaceae</taxon>
        <taxon>Bulleidia</taxon>
    </lineage>
</organism>
<gene>
    <name evidence="1" type="ORF">HMPREF9013_1325</name>
</gene>
<protein>
    <submittedName>
        <fullName evidence="1">Uncharacterized protein</fullName>
    </submittedName>
</protein>
<dbReference type="AlphaFoldDB" id="D2MPK9"/>
<accession>D2MPK9</accession>